<proteinExistence type="inferred from homology"/>
<reference evidence="8" key="1">
    <citation type="submission" date="2021-04" db="EMBL/GenBank/DDBJ databases">
        <title>Ouciella asimina sp. nov., isolated from the surface seawater in the hydrothermal field of Okinawa Trough.</title>
        <authorList>
            <person name="Shuang W."/>
        </authorList>
    </citation>
    <scope>NUCLEOTIDE SEQUENCE</scope>
    <source>
        <strain evidence="8">LXI357</strain>
    </source>
</reference>
<feature type="active site" description="Charge relay system" evidence="5">
    <location>
        <position position="181"/>
    </location>
</feature>
<dbReference type="InterPro" id="IPR050131">
    <property type="entry name" value="Peptidase_S8_subtilisin-like"/>
</dbReference>
<protein>
    <submittedName>
        <fullName evidence="8">S8 family serine peptidase</fullName>
    </submittedName>
</protein>
<dbReference type="InterPro" id="IPR000209">
    <property type="entry name" value="Peptidase_S8/S53_dom"/>
</dbReference>
<organism evidence="8 9">
    <name type="scientific">Stakelama marina</name>
    <dbReference type="NCBI Taxonomy" id="2826939"/>
    <lineage>
        <taxon>Bacteria</taxon>
        <taxon>Pseudomonadati</taxon>
        <taxon>Pseudomonadota</taxon>
        <taxon>Alphaproteobacteria</taxon>
        <taxon>Sphingomonadales</taxon>
        <taxon>Sphingomonadaceae</taxon>
        <taxon>Stakelama</taxon>
    </lineage>
</organism>
<evidence type="ECO:0000259" key="7">
    <source>
        <dbReference type="Pfam" id="PF00082"/>
    </source>
</evidence>
<dbReference type="InterPro" id="IPR036852">
    <property type="entry name" value="Peptidase_S8/S53_dom_sf"/>
</dbReference>
<dbReference type="AlphaFoldDB" id="A0A8T4IJZ5"/>
<dbReference type="CDD" id="cd05561">
    <property type="entry name" value="Peptidases_S8_4"/>
    <property type="match status" value="1"/>
</dbReference>
<keyword evidence="3 5" id="KW-0378">Hydrolase</keyword>
<sequence length="417" mass="42916">MAAAQLVPSLPLPGGVGDTVGRIVPEVRRDVSGLTDLREVRRTARRLVRDRVDRLAALAQAHPDAIALDRHGNPVRAGEVVVDDPDDAIVDAARQAGFALIERARIAGVDIGFARFRVPPGHSLDDALESMKHIARGHDVSTDPLHFESGALSPAPLEPRPATSAPSRATSPMLRRIGIIDGGANAAAVGARMVQKGFATGAPRISDHGTAVASLIAGGSGIRRASPAAQLYVADVYGSDPAGGNATAIAKALGWMVAEQVPVVSVSLVGPENPLLARVVKAARTRGTVVVAAVGNDGPAAPPAYPASYDGVVAVTAVDGKDRALIEAGRARHLDYAAPGADMLAANGRGRAVPVRGTSFAAPLVAATLARAYAAPDDRSLSRSLRTLDHEAVDLGRHGPDKVFGRGLLCGDCRTTG</sequence>
<evidence type="ECO:0000256" key="5">
    <source>
        <dbReference type="PROSITE-ProRule" id="PRU01240"/>
    </source>
</evidence>
<accession>A0A8T4IJZ5</accession>
<evidence type="ECO:0000313" key="8">
    <source>
        <dbReference type="EMBL" id="MBR0552506.1"/>
    </source>
</evidence>
<dbReference type="PANTHER" id="PTHR43806">
    <property type="entry name" value="PEPTIDASE S8"/>
    <property type="match status" value="1"/>
</dbReference>
<dbReference type="EMBL" id="JAGRQC010000002">
    <property type="protein sequence ID" value="MBR0552506.1"/>
    <property type="molecule type" value="Genomic_DNA"/>
</dbReference>
<evidence type="ECO:0000256" key="1">
    <source>
        <dbReference type="ARBA" id="ARBA00011073"/>
    </source>
</evidence>
<dbReference type="Pfam" id="PF00082">
    <property type="entry name" value="Peptidase_S8"/>
    <property type="match status" value="1"/>
</dbReference>
<evidence type="ECO:0000256" key="3">
    <source>
        <dbReference type="ARBA" id="ARBA00022801"/>
    </source>
</evidence>
<keyword evidence="9" id="KW-1185">Reference proteome</keyword>
<keyword evidence="4 5" id="KW-0720">Serine protease</keyword>
<dbReference type="Proteomes" id="UP000676996">
    <property type="component" value="Unassembled WGS sequence"/>
</dbReference>
<dbReference type="PROSITE" id="PS51892">
    <property type="entry name" value="SUBTILASE"/>
    <property type="match status" value="1"/>
</dbReference>
<evidence type="ECO:0000256" key="6">
    <source>
        <dbReference type="SAM" id="MobiDB-lite"/>
    </source>
</evidence>
<dbReference type="SUPFAM" id="SSF52743">
    <property type="entry name" value="Subtilisin-like"/>
    <property type="match status" value="1"/>
</dbReference>
<feature type="region of interest" description="Disordered" evidence="6">
    <location>
        <begin position="145"/>
        <end position="169"/>
    </location>
</feature>
<evidence type="ECO:0000313" key="9">
    <source>
        <dbReference type="Proteomes" id="UP000676996"/>
    </source>
</evidence>
<dbReference type="InterPro" id="IPR023828">
    <property type="entry name" value="Peptidase_S8_Ser-AS"/>
</dbReference>
<comment type="similarity">
    <text evidence="1 5">Belongs to the peptidase S8 family.</text>
</comment>
<feature type="active site" description="Charge relay system" evidence="5">
    <location>
        <position position="208"/>
    </location>
</feature>
<gene>
    <name evidence="8" type="ORF">J7S20_08315</name>
</gene>
<feature type="active site" description="Charge relay system" evidence="5">
    <location>
        <position position="359"/>
    </location>
</feature>
<dbReference type="PANTHER" id="PTHR43806:SF11">
    <property type="entry name" value="CEREVISIN-RELATED"/>
    <property type="match status" value="1"/>
</dbReference>
<dbReference type="Gene3D" id="3.40.50.200">
    <property type="entry name" value="Peptidase S8/S53 domain"/>
    <property type="match status" value="1"/>
</dbReference>
<dbReference type="GO" id="GO:0006508">
    <property type="term" value="P:proteolysis"/>
    <property type="evidence" value="ECO:0007669"/>
    <property type="project" value="UniProtKB-KW"/>
</dbReference>
<comment type="caution">
    <text evidence="8">The sequence shown here is derived from an EMBL/GenBank/DDBJ whole genome shotgun (WGS) entry which is preliminary data.</text>
</comment>
<dbReference type="GO" id="GO:0004252">
    <property type="term" value="F:serine-type endopeptidase activity"/>
    <property type="evidence" value="ECO:0007669"/>
    <property type="project" value="UniProtKB-UniRule"/>
</dbReference>
<name>A0A8T4IJZ5_9SPHN</name>
<evidence type="ECO:0000256" key="4">
    <source>
        <dbReference type="ARBA" id="ARBA00022825"/>
    </source>
</evidence>
<feature type="domain" description="Peptidase S8/S53" evidence="7">
    <location>
        <begin position="205"/>
        <end position="407"/>
    </location>
</feature>
<evidence type="ECO:0000256" key="2">
    <source>
        <dbReference type="ARBA" id="ARBA00022670"/>
    </source>
</evidence>
<dbReference type="PROSITE" id="PS00138">
    <property type="entry name" value="SUBTILASE_SER"/>
    <property type="match status" value="1"/>
</dbReference>
<keyword evidence="2 5" id="KW-0645">Protease</keyword>